<accession>A0A7W7RYX2</accession>
<keyword evidence="2" id="KW-1185">Reference proteome</keyword>
<protein>
    <submittedName>
        <fullName evidence="1">D-alanine-D-alanine ligase-like ATP-grasp enzyme</fullName>
    </submittedName>
</protein>
<sequence length="110" mass="11596">MAHPHDQITQLLAGGVREQVFPGAVWAIGDADGNVAFLAIARQYAKDGKLQGMLEHLHIPHTGSGVPASALATRKPAKTTVAAHGVSVLPGRQKVINIVVASRPWLIRLG</sequence>
<dbReference type="Proteomes" id="UP000534286">
    <property type="component" value="Unassembled WGS sequence"/>
</dbReference>
<evidence type="ECO:0000313" key="1">
    <source>
        <dbReference type="EMBL" id="MBB4940637.1"/>
    </source>
</evidence>
<organism evidence="1 2">
    <name type="scientific">Streptosporangium album</name>
    <dbReference type="NCBI Taxonomy" id="47479"/>
    <lineage>
        <taxon>Bacteria</taxon>
        <taxon>Bacillati</taxon>
        <taxon>Actinomycetota</taxon>
        <taxon>Actinomycetes</taxon>
        <taxon>Streptosporangiales</taxon>
        <taxon>Streptosporangiaceae</taxon>
        <taxon>Streptosporangium</taxon>
    </lineage>
</organism>
<dbReference type="SUPFAM" id="SSF52440">
    <property type="entry name" value="PreATP-grasp domain"/>
    <property type="match status" value="1"/>
</dbReference>
<gene>
    <name evidence="1" type="ORF">FHR32_005014</name>
</gene>
<dbReference type="AlphaFoldDB" id="A0A7W7RYX2"/>
<reference evidence="1 2" key="1">
    <citation type="submission" date="2020-08" db="EMBL/GenBank/DDBJ databases">
        <title>Sequencing the genomes of 1000 actinobacteria strains.</title>
        <authorList>
            <person name="Klenk H.-P."/>
        </authorList>
    </citation>
    <scope>NUCLEOTIDE SEQUENCE [LARGE SCALE GENOMIC DNA]</scope>
    <source>
        <strain evidence="1 2">DSM 43023</strain>
    </source>
</reference>
<dbReference type="EMBL" id="JACHJU010000002">
    <property type="protein sequence ID" value="MBB4940637.1"/>
    <property type="molecule type" value="Genomic_DNA"/>
</dbReference>
<dbReference type="InterPro" id="IPR016185">
    <property type="entry name" value="PreATP-grasp_dom_sf"/>
</dbReference>
<dbReference type="RefSeq" id="WP_184756822.1">
    <property type="nucleotide sequence ID" value="NZ_BAABEK010000171.1"/>
</dbReference>
<evidence type="ECO:0000313" key="2">
    <source>
        <dbReference type="Proteomes" id="UP000534286"/>
    </source>
</evidence>
<dbReference type="GO" id="GO:0016874">
    <property type="term" value="F:ligase activity"/>
    <property type="evidence" value="ECO:0007669"/>
    <property type="project" value="UniProtKB-KW"/>
</dbReference>
<keyword evidence="1" id="KW-0436">Ligase</keyword>
<dbReference type="Gene3D" id="3.40.50.20">
    <property type="match status" value="1"/>
</dbReference>
<name>A0A7W7RYX2_9ACTN</name>
<proteinExistence type="predicted"/>
<comment type="caution">
    <text evidence="1">The sequence shown here is derived from an EMBL/GenBank/DDBJ whole genome shotgun (WGS) entry which is preliminary data.</text>
</comment>
<dbReference type="Gene3D" id="3.30.470.20">
    <property type="entry name" value="ATP-grasp fold, B domain"/>
    <property type="match status" value="1"/>
</dbReference>